<evidence type="ECO:0000259" key="14">
    <source>
        <dbReference type="PROSITE" id="PS50262"/>
    </source>
</evidence>
<dbReference type="PRINTS" id="PR00237">
    <property type="entry name" value="GPCRRHODOPSN"/>
</dbReference>
<feature type="transmembrane region" description="Helical" evidence="13">
    <location>
        <begin position="635"/>
        <end position="659"/>
    </location>
</feature>
<evidence type="ECO:0000313" key="16">
    <source>
        <dbReference type="Proteomes" id="UP001488838"/>
    </source>
</evidence>
<accession>A0AAW0H6Y9</accession>
<dbReference type="GO" id="GO:0004984">
    <property type="term" value="F:olfactory receptor activity"/>
    <property type="evidence" value="ECO:0007669"/>
    <property type="project" value="InterPro"/>
</dbReference>
<dbReference type="Proteomes" id="UP001488838">
    <property type="component" value="Unassembled WGS sequence"/>
</dbReference>
<keyword evidence="9 11" id="KW-0675">Receptor</keyword>
<comment type="caution">
    <text evidence="15">The sequence shown here is derived from an EMBL/GenBank/DDBJ whole genome shotgun (WGS) entry which is preliminary data.</text>
</comment>
<evidence type="ECO:0000256" key="5">
    <source>
        <dbReference type="ARBA" id="ARBA00022725"/>
    </source>
</evidence>
<dbReference type="InterPro" id="IPR017452">
    <property type="entry name" value="GPCR_Rhodpsn_7TM"/>
</dbReference>
<feature type="transmembrane region" description="Helical" evidence="13">
    <location>
        <begin position="604"/>
        <end position="623"/>
    </location>
</feature>
<dbReference type="Pfam" id="PF13853">
    <property type="entry name" value="7tm_4"/>
    <property type="match status" value="1"/>
</dbReference>
<evidence type="ECO:0000256" key="12">
    <source>
        <dbReference type="SAM" id="MobiDB-lite"/>
    </source>
</evidence>
<evidence type="ECO:0000256" key="2">
    <source>
        <dbReference type="ARBA" id="ARBA00022475"/>
    </source>
</evidence>
<feature type="transmembrane region" description="Helical" evidence="13">
    <location>
        <begin position="317"/>
        <end position="345"/>
    </location>
</feature>
<feature type="transmembrane region" description="Helical" evidence="13">
    <location>
        <begin position="371"/>
        <end position="402"/>
    </location>
</feature>
<dbReference type="SUPFAM" id="SSF81321">
    <property type="entry name" value="Family A G protein-coupled receptor-like"/>
    <property type="match status" value="2"/>
</dbReference>
<organism evidence="15 16">
    <name type="scientific">Myodes glareolus</name>
    <name type="common">Bank vole</name>
    <name type="synonym">Clethrionomys glareolus</name>
    <dbReference type="NCBI Taxonomy" id="447135"/>
    <lineage>
        <taxon>Eukaryota</taxon>
        <taxon>Metazoa</taxon>
        <taxon>Chordata</taxon>
        <taxon>Craniata</taxon>
        <taxon>Vertebrata</taxon>
        <taxon>Euteleostomi</taxon>
        <taxon>Mammalia</taxon>
        <taxon>Eutheria</taxon>
        <taxon>Euarchontoglires</taxon>
        <taxon>Glires</taxon>
        <taxon>Rodentia</taxon>
        <taxon>Myomorpha</taxon>
        <taxon>Muroidea</taxon>
        <taxon>Cricetidae</taxon>
        <taxon>Arvicolinae</taxon>
        <taxon>Myodes</taxon>
    </lineage>
</organism>
<feature type="domain" description="G-protein coupled receptors family 1 profile" evidence="14">
    <location>
        <begin position="552"/>
        <end position="664"/>
    </location>
</feature>
<dbReference type="GO" id="GO:0004930">
    <property type="term" value="F:G protein-coupled receptor activity"/>
    <property type="evidence" value="ECO:0007669"/>
    <property type="project" value="UniProtKB-KW"/>
</dbReference>
<keyword evidence="10 11" id="KW-0807">Transducer</keyword>
<sequence length="664" mass="73897">MMGSEGPAIDVHTGHEMEGHHHDVGGAGGESLVSPLPGMGPEHHQNDGVGAQEQEEPQQCHQPIVGDHEKFQSKGDQENDERRPSNHDHDTEIHHLAEECAGARKCQDWWEVTEEVVDNIRPAIVELKYGTGLNKRTHEAPKICPSHHAQAETLGHDGGVAPAQMLLFLRNRSTEVMIGGGNITKITQFILLGFSDFPQITTLLFVIFLTFYITALTWNLSLLALIRMDSHLHTPMYFFLSNLSFIDLCYITSTVPKMLSNFFQKNQTISFVGCIVQYFIFSIMALCECCLMTAMAYDRYAAICNPLLYSSIMSPTLCARMVMGSYTAGLIGSLSQVCVLLQLHFCGPNVIRHFFCDISQMLNLSCTDTSFAQVLLALLTLLFGLANALAIMVSYGFIVVSIMKITSAKGRSKAFNTCASHLAAVFLFYSSGIFVYLRSSSGGSSSLDRFASVFYSVVIPMLNPLIYSLRNKEIKDAMKRLQKKTIFSQDEHIQEQEHRGNDWGMKYYRDHSVHPLGILTYLPNHSTALCYIPHILHYSADLEPVPSCFNKDLCYITSTVPKMLSSFFKKNHTISFVDCIVQYFIFSTMALNESCLMTVMAYDRYAAICNLLLYSSIMSPTLSARMVMGSYTAGLIGSLSQICVLLQLCSVALMSSLFVTCPSC</sequence>
<evidence type="ECO:0000313" key="15">
    <source>
        <dbReference type="EMBL" id="KAK7796872.1"/>
    </source>
</evidence>
<keyword evidence="4 11" id="KW-0812">Transmembrane</keyword>
<keyword evidence="7 11" id="KW-0297">G-protein coupled receptor</keyword>
<comment type="similarity">
    <text evidence="11">Belongs to the G-protein coupled receptor 1 family.</text>
</comment>
<feature type="transmembrane region" description="Helical" evidence="13">
    <location>
        <begin position="203"/>
        <end position="225"/>
    </location>
</feature>
<dbReference type="InterPro" id="IPR050516">
    <property type="entry name" value="Olfactory_GPCR"/>
</dbReference>
<feature type="transmembrane region" description="Helical" evidence="13">
    <location>
        <begin position="414"/>
        <end position="437"/>
    </location>
</feature>
<name>A0AAW0H6Y9_MYOGA</name>
<dbReference type="FunFam" id="1.20.1070.10:FF:000003">
    <property type="entry name" value="Olfactory receptor"/>
    <property type="match status" value="1"/>
</dbReference>
<keyword evidence="16" id="KW-1185">Reference proteome</keyword>
<feature type="transmembrane region" description="Helical" evidence="13">
    <location>
        <begin position="275"/>
        <end position="297"/>
    </location>
</feature>
<dbReference type="Pfam" id="PF00001">
    <property type="entry name" value="7tm_1"/>
    <property type="match status" value="1"/>
</dbReference>
<evidence type="ECO:0000256" key="7">
    <source>
        <dbReference type="ARBA" id="ARBA00023040"/>
    </source>
</evidence>
<protein>
    <recommendedName>
        <fullName evidence="14">G-protein coupled receptors family 1 profile domain-containing protein</fullName>
    </recommendedName>
</protein>
<evidence type="ECO:0000256" key="13">
    <source>
        <dbReference type="SAM" id="Phobius"/>
    </source>
</evidence>
<dbReference type="Gene3D" id="1.20.1070.10">
    <property type="entry name" value="Rhodopsin 7-helix transmembrane proteins"/>
    <property type="match status" value="2"/>
</dbReference>
<dbReference type="CDD" id="cd15417">
    <property type="entry name" value="7tmA_OR5A1-like"/>
    <property type="match status" value="1"/>
</dbReference>
<feature type="domain" description="G-protein coupled receptors family 1 profile" evidence="14">
    <location>
        <begin position="218"/>
        <end position="467"/>
    </location>
</feature>
<dbReference type="GO" id="GO:0005886">
    <property type="term" value="C:plasma membrane"/>
    <property type="evidence" value="ECO:0007669"/>
    <property type="project" value="UniProtKB-SubCell"/>
</dbReference>
<dbReference type="InterPro" id="IPR000725">
    <property type="entry name" value="Olfact_rcpt"/>
</dbReference>
<evidence type="ECO:0000256" key="3">
    <source>
        <dbReference type="ARBA" id="ARBA00022606"/>
    </source>
</evidence>
<proteinExistence type="inferred from homology"/>
<dbReference type="PROSITE" id="PS50262">
    <property type="entry name" value="G_PROTEIN_RECEP_F1_2"/>
    <property type="match status" value="2"/>
</dbReference>
<evidence type="ECO:0000256" key="8">
    <source>
        <dbReference type="ARBA" id="ARBA00023136"/>
    </source>
</evidence>
<evidence type="ECO:0000256" key="4">
    <source>
        <dbReference type="ARBA" id="ARBA00022692"/>
    </source>
</evidence>
<evidence type="ECO:0000256" key="6">
    <source>
        <dbReference type="ARBA" id="ARBA00022989"/>
    </source>
</evidence>
<dbReference type="EMBL" id="JBBHLL010000980">
    <property type="protein sequence ID" value="KAK7796872.1"/>
    <property type="molecule type" value="Genomic_DNA"/>
</dbReference>
<gene>
    <name evidence="15" type="ORF">U0070_001220</name>
</gene>
<feature type="transmembrane region" description="Helical" evidence="13">
    <location>
        <begin position="449"/>
        <end position="469"/>
    </location>
</feature>
<evidence type="ECO:0000256" key="9">
    <source>
        <dbReference type="ARBA" id="ARBA00023170"/>
    </source>
</evidence>
<dbReference type="InterPro" id="IPR000276">
    <property type="entry name" value="GPCR_Rhodpsn"/>
</dbReference>
<keyword evidence="2" id="KW-1003">Cell membrane</keyword>
<reference evidence="15 16" key="1">
    <citation type="journal article" date="2023" name="bioRxiv">
        <title>Conserved and derived expression patterns and positive selection on dental genes reveal complex evolutionary context of ever-growing rodent molars.</title>
        <authorList>
            <person name="Calamari Z.T."/>
            <person name="Song A."/>
            <person name="Cohen E."/>
            <person name="Akter M."/>
            <person name="Roy R.D."/>
            <person name="Hallikas O."/>
            <person name="Christensen M.M."/>
            <person name="Li P."/>
            <person name="Marangoni P."/>
            <person name="Jernvall J."/>
            <person name="Klein O.D."/>
        </authorList>
    </citation>
    <scope>NUCLEOTIDE SEQUENCE [LARGE SCALE GENOMIC DNA]</scope>
    <source>
        <strain evidence="15">V071</strain>
    </source>
</reference>
<dbReference type="PRINTS" id="PR00245">
    <property type="entry name" value="OLFACTORYR"/>
</dbReference>
<evidence type="ECO:0000256" key="10">
    <source>
        <dbReference type="ARBA" id="ARBA00023224"/>
    </source>
</evidence>
<keyword evidence="8 13" id="KW-0472">Membrane</keyword>
<feature type="compositionally biased region" description="Basic and acidic residues" evidence="12">
    <location>
        <begin position="12"/>
        <end position="24"/>
    </location>
</feature>
<dbReference type="AlphaFoldDB" id="A0AAW0H6Y9"/>
<keyword evidence="3" id="KW-0716">Sensory transduction</keyword>
<dbReference type="PROSITE" id="PS00237">
    <property type="entry name" value="G_PROTEIN_RECEP_F1_1"/>
    <property type="match status" value="1"/>
</dbReference>
<keyword evidence="6 13" id="KW-1133">Transmembrane helix</keyword>
<comment type="subcellular location">
    <subcellularLocation>
        <location evidence="1">Cell membrane</location>
        <topology evidence="1">Multi-pass membrane protein</topology>
    </subcellularLocation>
</comment>
<evidence type="ECO:0000256" key="1">
    <source>
        <dbReference type="ARBA" id="ARBA00004651"/>
    </source>
</evidence>
<dbReference type="PANTHER" id="PTHR26452">
    <property type="entry name" value="OLFACTORY RECEPTOR"/>
    <property type="match status" value="1"/>
</dbReference>
<evidence type="ECO:0000256" key="11">
    <source>
        <dbReference type="RuleBase" id="RU000688"/>
    </source>
</evidence>
<keyword evidence="5" id="KW-0552">Olfaction</keyword>
<feature type="region of interest" description="Disordered" evidence="12">
    <location>
        <begin position="1"/>
        <end position="59"/>
    </location>
</feature>
<feature type="transmembrane region" description="Helical" evidence="13">
    <location>
        <begin position="237"/>
        <end position="255"/>
    </location>
</feature>